<name>A0A9P6KQZ1_9PLEO</name>
<protein>
    <recommendedName>
        <fullName evidence="4">AA1-like domain-containing protein</fullName>
    </recommendedName>
</protein>
<feature type="signal peptide" evidence="1">
    <location>
        <begin position="1"/>
        <end position="20"/>
    </location>
</feature>
<gene>
    <name evidence="2" type="ORF">PMIN01_06459</name>
</gene>
<comment type="caution">
    <text evidence="2">The sequence shown here is derived from an EMBL/GenBank/DDBJ whole genome shotgun (WGS) entry which is preliminary data.</text>
</comment>
<evidence type="ECO:0000313" key="3">
    <source>
        <dbReference type="Proteomes" id="UP000756921"/>
    </source>
</evidence>
<feature type="chain" id="PRO_5040293569" description="AA1-like domain-containing protein" evidence="1">
    <location>
        <begin position="21"/>
        <end position="146"/>
    </location>
</feature>
<dbReference type="OrthoDB" id="3795775at2759"/>
<dbReference type="EMBL" id="WJXW01000006">
    <property type="protein sequence ID" value="KAF9735054.1"/>
    <property type="molecule type" value="Genomic_DNA"/>
</dbReference>
<keyword evidence="1" id="KW-0732">Signal</keyword>
<sequence length="146" mass="15813">MAPTLAFLVSLLSLPLLSHALPTTPALPKTWTLTNFTLILSPAQNSTSISFTFTDPSPAFPTILTCTSNTTLRTQACGPRRDVLWKVSEDLGEVVLRRQMSLNSTNMGTARQATHWVDGVNVTETGAGRQYAKAEDWLFTVSSVSG</sequence>
<evidence type="ECO:0000256" key="1">
    <source>
        <dbReference type="SAM" id="SignalP"/>
    </source>
</evidence>
<evidence type="ECO:0000313" key="2">
    <source>
        <dbReference type="EMBL" id="KAF9735054.1"/>
    </source>
</evidence>
<dbReference type="Proteomes" id="UP000756921">
    <property type="component" value="Unassembled WGS sequence"/>
</dbReference>
<accession>A0A9P6KQZ1</accession>
<dbReference type="AlphaFoldDB" id="A0A9P6KQZ1"/>
<evidence type="ECO:0008006" key="4">
    <source>
        <dbReference type="Google" id="ProtNLM"/>
    </source>
</evidence>
<reference evidence="2" key="1">
    <citation type="journal article" date="2020" name="Mol. Plant Microbe Interact.">
        <title>Genome Sequence of the Biocontrol Agent Coniothyrium minitans strain Conio (IMI 134523).</title>
        <authorList>
            <person name="Patel D."/>
            <person name="Shittu T.A."/>
            <person name="Baroncelli R."/>
            <person name="Muthumeenakshi S."/>
            <person name="Osborne T.H."/>
            <person name="Janganan T.K."/>
            <person name="Sreenivasaprasad S."/>
        </authorList>
    </citation>
    <scope>NUCLEOTIDE SEQUENCE</scope>
    <source>
        <strain evidence="2">Conio</strain>
    </source>
</reference>
<organism evidence="2 3">
    <name type="scientific">Paraphaeosphaeria minitans</name>
    <dbReference type="NCBI Taxonomy" id="565426"/>
    <lineage>
        <taxon>Eukaryota</taxon>
        <taxon>Fungi</taxon>
        <taxon>Dikarya</taxon>
        <taxon>Ascomycota</taxon>
        <taxon>Pezizomycotina</taxon>
        <taxon>Dothideomycetes</taxon>
        <taxon>Pleosporomycetidae</taxon>
        <taxon>Pleosporales</taxon>
        <taxon>Massarineae</taxon>
        <taxon>Didymosphaeriaceae</taxon>
        <taxon>Paraphaeosphaeria</taxon>
    </lineage>
</organism>
<proteinExistence type="predicted"/>
<keyword evidence="3" id="KW-1185">Reference proteome</keyword>